<evidence type="ECO:0000313" key="2">
    <source>
        <dbReference type="EMBL" id="KAG0019670.1"/>
    </source>
</evidence>
<evidence type="ECO:0000256" key="1">
    <source>
        <dbReference type="SAM" id="SignalP"/>
    </source>
</evidence>
<keyword evidence="3" id="KW-1185">Reference proteome</keyword>
<feature type="signal peptide" evidence="1">
    <location>
        <begin position="1"/>
        <end position="22"/>
    </location>
</feature>
<comment type="caution">
    <text evidence="2">The sequence shown here is derived from an EMBL/GenBank/DDBJ whole genome shotgun (WGS) entry which is preliminary data.</text>
</comment>
<gene>
    <name evidence="2" type="ORF">BGZ80_005429</name>
</gene>
<dbReference type="EMBL" id="JAAAID010000268">
    <property type="protein sequence ID" value="KAG0019670.1"/>
    <property type="molecule type" value="Genomic_DNA"/>
</dbReference>
<feature type="chain" id="PRO_5040315288" evidence="1">
    <location>
        <begin position="23"/>
        <end position="141"/>
    </location>
</feature>
<proteinExistence type="predicted"/>
<reference evidence="2" key="1">
    <citation type="journal article" date="2020" name="Fungal Divers.">
        <title>Resolving the Mortierellaceae phylogeny through synthesis of multi-gene phylogenetics and phylogenomics.</title>
        <authorList>
            <person name="Vandepol N."/>
            <person name="Liber J."/>
            <person name="Desiro A."/>
            <person name="Na H."/>
            <person name="Kennedy M."/>
            <person name="Barry K."/>
            <person name="Grigoriev I.V."/>
            <person name="Miller A.N."/>
            <person name="O'Donnell K."/>
            <person name="Stajich J.E."/>
            <person name="Bonito G."/>
        </authorList>
    </citation>
    <scope>NUCLEOTIDE SEQUENCE</scope>
    <source>
        <strain evidence="2">NRRL 2769</strain>
    </source>
</reference>
<accession>A0A9P6N0T9</accession>
<sequence length="141" mass="15923">MYARSLISIVLLALCAITTILASPAQQSNEFYVTSPKKNSVYHVGQEVPVKISIVNGTRGNLYRVNPSLTIYLQKDIPLPDLNVVVGNVRARTLYKNGYKFKVDKKYLIKQQSNVPFRIRASWETMERAGFADSAPFQLKK</sequence>
<dbReference type="AlphaFoldDB" id="A0A9P6N0T9"/>
<evidence type="ECO:0000313" key="3">
    <source>
        <dbReference type="Proteomes" id="UP000703661"/>
    </source>
</evidence>
<dbReference type="Proteomes" id="UP000703661">
    <property type="component" value="Unassembled WGS sequence"/>
</dbReference>
<name>A0A9P6N0T9_9FUNG</name>
<organism evidence="2 3">
    <name type="scientific">Entomortierella chlamydospora</name>
    <dbReference type="NCBI Taxonomy" id="101097"/>
    <lineage>
        <taxon>Eukaryota</taxon>
        <taxon>Fungi</taxon>
        <taxon>Fungi incertae sedis</taxon>
        <taxon>Mucoromycota</taxon>
        <taxon>Mortierellomycotina</taxon>
        <taxon>Mortierellomycetes</taxon>
        <taxon>Mortierellales</taxon>
        <taxon>Mortierellaceae</taxon>
        <taxon>Entomortierella</taxon>
    </lineage>
</organism>
<protein>
    <submittedName>
        <fullName evidence="2">Uncharacterized protein</fullName>
    </submittedName>
</protein>
<keyword evidence="1" id="KW-0732">Signal</keyword>